<accession>A0A4Q9FSY3</accession>
<dbReference type="RefSeq" id="WP_130935326.1">
    <property type="nucleotide sequence ID" value="NZ_BMEE01000001.1"/>
</dbReference>
<dbReference type="AlphaFoldDB" id="A0A4Q9FSY3"/>
<sequence>MCHKVIAKNCNGQLAYCESCQLYNLQFNNISIEFTKKELQVFQSFVSELEVEYWQAMYDRTPIKRKIPIQTLQKNLTLVFNRQEFSALKDLVLQDTKKPFTVLSVPDVDYVFFLN</sequence>
<protein>
    <submittedName>
        <fullName evidence="1">Uncharacterized protein</fullName>
    </submittedName>
</protein>
<evidence type="ECO:0000313" key="1">
    <source>
        <dbReference type="EMBL" id="TBN18810.1"/>
    </source>
</evidence>
<organism evidence="1 2">
    <name type="scientific">Hyunsoonleella pacifica</name>
    <dbReference type="NCBI Taxonomy" id="1080224"/>
    <lineage>
        <taxon>Bacteria</taxon>
        <taxon>Pseudomonadati</taxon>
        <taxon>Bacteroidota</taxon>
        <taxon>Flavobacteriia</taxon>
        <taxon>Flavobacteriales</taxon>
        <taxon>Flavobacteriaceae</taxon>
    </lineage>
</organism>
<dbReference type="EMBL" id="SIRS01000001">
    <property type="protein sequence ID" value="TBN18810.1"/>
    <property type="molecule type" value="Genomic_DNA"/>
</dbReference>
<name>A0A4Q9FSY3_9FLAO</name>
<comment type="caution">
    <text evidence="1">The sequence shown here is derived from an EMBL/GenBank/DDBJ whole genome shotgun (WGS) entry which is preliminary data.</text>
</comment>
<proteinExistence type="predicted"/>
<reference evidence="1 2" key="1">
    <citation type="journal article" date="2015" name="Int. J. Syst. Evol. Microbiol.">
        <title>Hyunsoonleella pacifica sp. nov., isolated from seawater of South Pacific Gyre.</title>
        <authorList>
            <person name="Gao X."/>
            <person name="Zhang Z."/>
            <person name="Dai X."/>
            <person name="Zhang X.H."/>
        </authorList>
    </citation>
    <scope>NUCLEOTIDE SEQUENCE [LARGE SCALE GENOMIC DNA]</scope>
    <source>
        <strain evidence="1 2">SW033</strain>
    </source>
</reference>
<dbReference type="Proteomes" id="UP000292372">
    <property type="component" value="Unassembled WGS sequence"/>
</dbReference>
<dbReference type="InterPro" id="IPR046508">
    <property type="entry name" value="DUF6686"/>
</dbReference>
<evidence type="ECO:0000313" key="2">
    <source>
        <dbReference type="Proteomes" id="UP000292372"/>
    </source>
</evidence>
<dbReference type="Pfam" id="PF20391">
    <property type="entry name" value="DUF6686"/>
    <property type="match status" value="1"/>
</dbReference>
<keyword evidence="2" id="KW-1185">Reference proteome</keyword>
<gene>
    <name evidence="1" type="ORF">EYD46_01730</name>
</gene>
<dbReference type="OrthoDB" id="1145224at2"/>